<evidence type="ECO:0000256" key="1">
    <source>
        <dbReference type="ARBA" id="ARBA00007738"/>
    </source>
</evidence>
<dbReference type="PANTHER" id="PTHR10625">
    <property type="entry name" value="HISTONE DEACETYLASE HDAC1-RELATED"/>
    <property type="match status" value="1"/>
</dbReference>
<evidence type="ECO:0000259" key="3">
    <source>
        <dbReference type="Pfam" id="PF00850"/>
    </source>
</evidence>
<dbReference type="Pfam" id="PF02148">
    <property type="entry name" value="zf-UBP"/>
    <property type="match status" value="1"/>
</dbReference>
<dbReference type="InterPro" id="IPR000286">
    <property type="entry name" value="HDACs"/>
</dbReference>
<name>A0ABD2PLD5_9PLAT</name>
<dbReference type="Gene3D" id="3.30.40.10">
    <property type="entry name" value="Zinc/RING finger domain, C3HC4 (zinc finger)"/>
    <property type="match status" value="1"/>
</dbReference>
<evidence type="ECO:0000313" key="6">
    <source>
        <dbReference type="Proteomes" id="UP001626550"/>
    </source>
</evidence>
<dbReference type="Pfam" id="PF00850">
    <property type="entry name" value="Hist_deacetyl"/>
    <property type="match status" value="2"/>
</dbReference>
<comment type="caution">
    <text evidence="5">The sequence shown here is derived from an EMBL/GenBank/DDBJ whole genome shotgun (WGS) entry which is preliminary data.</text>
</comment>
<feature type="domain" description="Histone deacetylase" evidence="3">
    <location>
        <begin position="301"/>
        <end position="514"/>
    </location>
</feature>
<dbReference type="InterPro" id="IPR023801">
    <property type="entry name" value="His_deacetylse_dom"/>
</dbReference>
<dbReference type="SUPFAM" id="SSF52768">
    <property type="entry name" value="Arginase/deacetylase"/>
    <property type="match status" value="2"/>
</dbReference>
<feature type="non-terminal residue" evidence="5">
    <location>
        <position position="1"/>
    </location>
</feature>
<sequence>YAVEELGLDRVLIIDWDVHHGQATQYEFYEDPRVLYLSIHRYDNGDYWPNLRESNFDFIGKKPAVGFNVNIPINDRHLTDIDYLTIFNRLVMPLAYEFNPQLVLVSAGFDCAYGCHFGEFHLTPSIFAYLTHLLMPLASGKLVLALEGGYNLDSLSQSVCHCVSALLRHRLPPLDAFAEIRPSTLETIANCVSVLRPYWKLLTVYPVKDMVPLQIGDLPTRTWEQVRIPAVECEQSKFTQEEVQQICDRLSEMRVKLGASLTPVLVYDVGMERHQSPEHNDHPERPLRTWKIWNELQNLCQSTRKLMIYLAGVGAAVVRPPGHHACADRAMGFCFFNNVAVAARHAQKKFQLQRVLIVDWDVHHGNGTQDIFDQDPSVLYFSVHRYDHGRFYPQNEKASAEYCGSGPGEGKSVNVAWNSKPVGDAEYICTFFHVLLPIVLQFRPQLILVSAGFDAVRGDTLGGLQISPECFGHLTHILSTVAFMDDDSKGLVLALEGGYHVSRTAQSMAFCVQSLLNDLLPPLEFDTTAPSAKTCAAIQCSLNKQAVYWRYLAGYDPIRCLCLKDKMRTFVSPDRSKSRASPGPTDSPKTRSMTRKESIDSLSESFANVAIHNSMFGNIRERTVNNTGEGDECRPSGSLEAPNRIEVSNNELREFLGINASTSEEAELPSQMFAVAPLSWCPHLEEGCMAPPMDWVPNVSGSCSLCEHQLENWVCLTCYRMFCGSESGHALVLSIADLSSWCYACDAYVHHPCLLPPKRILYRVKFNEEMSA</sequence>
<comment type="similarity">
    <text evidence="1">Belongs to the histone deacetylase family. HD type 2 subfamily.</text>
</comment>
<feature type="domain" description="Histone deacetylase" evidence="3">
    <location>
        <begin position="2"/>
        <end position="166"/>
    </location>
</feature>
<dbReference type="InterPro" id="IPR001607">
    <property type="entry name" value="Znf_UBP"/>
</dbReference>
<dbReference type="PRINTS" id="PR01270">
    <property type="entry name" value="HDASUPER"/>
</dbReference>
<keyword evidence="6" id="KW-1185">Reference proteome</keyword>
<dbReference type="Gene3D" id="3.40.800.20">
    <property type="entry name" value="Histone deacetylase domain"/>
    <property type="match status" value="2"/>
</dbReference>
<feature type="domain" description="UBP-type" evidence="4">
    <location>
        <begin position="703"/>
        <end position="753"/>
    </location>
</feature>
<dbReference type="InterPro" id="IPR023696">
    <property type="entry name" value="Ureohydrolase_dom_sf"/>
</dbReference>
<protein>
    <submittedName>
        <fullName evidence="5">Histone deacetylase 6</fullName>
    </submittedName>
</protein>
<dbReference type="SUPFAM" id="SSF57850">
    <property type="entry name" value="RING/U-box"/>
    <property type="match status" value="1"/>
</dbReference>
<evidence type="ECO:0000313" key="5">
    <source>
        <dbReference type="EMBL" id="KAL3308294.1"/>
    </source>
</evidence>
<proteinExistence type="inferred from homology"/>
<feature type="region of interest" description="Disordered" evidence="2">
    <location>
        <begin position="573"/>
        <end position="598"/>
    </location>
</feature>
<dbReference type="AlphaFoldDB" id="A0ABD2PLD5"/>
<dbReference type="EMBL" id="JBJKFK010005486">
    <property type="protein sequence ID" value="KAL3308294.1"/>
    <property type="molecule type" value="Genomic_DNA"/>
</dbReference>
<dbReference type="InterPro" id="IPR037138">
    <property type="entry name" value="His_deacetylse_dom_sf"/>
</dbReference>
<gene>
    <name evidence="5" type="primary">HDAC6_2</name>
    <name evidence="5" type="ORF">Ciccas_013176</name>
</gene>
<evidence type="ECO:0000256" key="2">
    <source>
        <dbReference type="SAM" id="MobiDB-lite"/>
    </source>
</evidence>
<dbReference type="PANTHER" id="PTHR10625:SF38">
    <property type="entry name" value="HISTONE DEACETYLASE 6, ISOFORM G"/>
    <property type="match status" value="1"/>
</dbReference>
<reference evidence="5 6" key="1">
    <citation type="submission" date="2024-11" db="EMBL/GenBank/DDBJ databases">
        <title>Adaptive evolution of stress response genes in parasites aligns with host niche diversity.</title>
        <authorList>
            <person name="Hahn C."/>
            <person name="Resl P."/>
        </authorList>
    </citation>
    <scope>NUCLEOTIDE SEQUENCE [LARGE SCALE GENOMIC DNA]</scope>
    <source>
        <strain evidence="5">EGGRZ-B1_66</strain>
        <tissue evidence="5">Body</tissue>
    </source>
</reference>
<dbReference type="Proteomes" id="UP001626550">
    <property type="component" value="Unassembled WGS sequence"/>
</dbReference>
<organism evidence="5 6">
    <name type="scientific">Cichlidogyrus casuarinus</name>
    <dbReference type="NCBI Taxonomy" id="1844966"/>
    <lineage>
        <taxon>Eukaryota</taxon>
        <taxon>Metazoa</taxon>
        <taxon>Spiralia</taxon>
        <taxon>Lophotrochozoa</taxon>
        <taxon>Platyhelminthes</taxon>
        <taxon>Monogenea</taxon>
        <taxon>Monopisthocotylea</taxon>
        <taxon>Dactylogyridea</taxon>
        <taxon>Ancyrocephalidae</taxon>
        <taxon>Cichlidogyrus</taxon>
    </lineage>
</organism>
<evidence type="ECO:0000259" key="4">
    <source>
        <dbReference type="Pfam" id="PF02148"/>
    </source>
</evidence>
<accession>A0ABD2PLD5</accession>
<dbReference type="InterPro" id="IPR013083">
    <property type="entry name" value="Znf_RING/FYVE/PHD"/>
</dbReference>